<reference evidence="11" key="1">
    <citation type="journal article" date="2010" name="Science">
        <title>Plasticity of animal genome architecture unmasked by rapid evolution of a pelagic tunicate.</title>
        <authorList>
            <person name="Denoeud F."/>
            <person name="Henriet S."/>
            <person name="Mungpakdee S."/>
            <person name="Aury J.M."/>
            <person name="Da Silva C."/>
            <person name="Brinkmann H."/>
            <person name="Mikhaleva J."/>
            <person name="Olsen L.C."/>
            <person name="Jubin C."/>
            <person name="Canestro C."/>
            <person name="Bouquet J.M."/>
            <person name="Danks G."/>
            <person name="Poulain J."/>
            <person name="Campsteijn C."/>
            <person name="Adamski M."/>
            <person name="Cross I."/>
            <person name="Yadetie F."/>
            <person name="Muffato M."/>
            <person name="Louis A."/>
            <person name="Butcher S."/>
            <person name="Tsagkogeorga G."/>
            <person name="Konrad A."/>
            <person name="Singh S."/>
            <person name="Jensen M.F."/>
            <person name="Cong E.H."/>
            <person name="Eikeseth-Otteraa H."/>
            <person name="Noel B."/>
            <person name="Anthouard V."/>
            <person name="Porcel B.M."/>
            <person name="Kachouri-Lafond R."/>
            <person name="Nishino A."/>
            <person name="Ugolini M."/>
            <person name="Chourrout P."/>
            <person name="Nishida H."/>
            <person name="Aasland R."/>
            <person name="Huzurbazar S."/>
            <person name="Westhof E."/>
            <person name="Delsuc F."/>
            <person name="Lehrach H."/>
            <person name="Reinhardt R."/>
            <person name="Weissenbach J."/>
            <person name="Roy S.W."/>
            <person name="Artiguenave F."/>
            <person name="Postlethwait J.H."/>
            <person name="Manak J.R."/>
            <person name="Thompson E.M."/>
            <person name="Jaillon O."/>
            <person name="Du Pasquier L."/>
            <person name="Boudinot P."/>
            <person name="Liberles D.A."/>
            <person name="Volff J.N."/>
            <person name="Philippe H."/>
            <person name="Lenhard B."/>
            <person name="Roest Crollius H."/>
            <person name="Wincker P."/>
            <person name="Chourrout D."/>
        </authorList>
    </citation>
    <scope>NUCLEOTIDE SEQUENCE [LARGE SCALE GENOMIC DNA]</scope>
</reference>
<evidence type="ECO:0000313" key="11">
    <source>
        <dbReference type="EMBL" id="CBY23575.1"/>
    </source>
</evidence>
<name>E4X195_OIKDI</name>
<keyword evidence="6" id="KW-0862">Zinc</keyword>
<gene>
    <name evidence="11" type="ORF">GSOID_T00016026001</name>
</gene>
<keyword evidence="7 9" id="KW-0472">Membrane</keyword>
<dbReference type="AlphaFoldDB" id="E4X195"/>
<evidence type="ECO:0000256" key="6">
    <source>
        <dbReference type="ARBA" id="ARBA00022833"/>
    </source>
</evidence>
<evidence type="ECO:0000256" key="9">
    <source>
        <dbReference type="SAM" id="Phobius"/>
    </source>
</evidence>
<feature type="compositionally biased region" description="Basic and acidic residues" evidence="8">
    <location>
        <begin position="11"/>
        <end position="27"/>
    </location>
</feature>
<keyword evidence="5" id="KW-0479">Metal-binding</keyword>
<dbReference type="InterPro" id="IPR006629">
    <property type="entry name" value="LITAF"/>
</dbReference>
<dbReference type="GO" id="GO:0031902">
    <property type="term" value="C:late endosome membrane"/>
    <property type="evidence" value="ECO:0007669"/>
    <property type="project" value="UniProtKB-SubCell"/>
</dbReference>
<keyword evidence="12" id="KW-1185">Reference proteome</keyword>
<evidence type="ECO:0000256" key="5">
    <source>
        <dbReference type="ARBA" id="ARBA00022723"/>
    </source>
</evidence>
<dbReference type="InterPro" id="IPR037519">
    <property type="entry name" value="LITAF_fam"/>
</dbReference>
<evidence type="ECO:0000256" key="8">
    <source>
        <dbReference type="SAM" id="MobiDB-lite"/>
    </source>
</evidence>
<dbReference type="EMBL" id="FN653021">
    <property type="protein sequence ID" value="CBY23575.1"/>
    <property type="molecule type" value="Genomic_DNA"/>
</dbReference>
<dbReference type="OrthoDB" id="2595934at2759"/>
<dbReference type="SMART" id="SM00714">
    <property type="entry name" value="LITAF"/>
    <property type="match status" value="1"/>
</dbReference>
<dbReference type="Pfam" id="PF10601">
    <property type="entry name" value="zf-LITAF-like"/>
    <property type="match status" value="1"/>
</dbReference>
<comment type="subcellular location">
    <subcellularLocation>
        <location evidence="2">Endosome membrane</location>
        <topology evidence="2">Peripheral membrane protein</topology>
    </subcellularLocation>
    <subcellularLocation>
        <location evidence="1">Late endosome membrane</location>
    </subcellularLocation>
    <subcellularLocation>
        <location evidence="3">Lysosome membrane</location>
        <topology evidence="3">Peripheral membrane protein</topology>
        <orientation evidence="3">Cytoplasmic side</orientation>
    </subcellularLocation>
</comment>
<keyword evidence="9" id="KW-1133">Transmembrane helix</keyword>
<evidence type="ECO:0000256" key="3">
    <source>
        <dbReference type="ARBA" id="ARBA00004630"/>
    </source>
</evidence>
<evidence type="ECO:0000256" key="7">
    <source>
        <dbReference type="ARBA" id="ARBA00023136"/>
    </source>
</evidence>
<evidence type="ECO:0000256" key="1">
    <source>
        <dbReference type="ARBA" id="ARBA00004414"/>
    </source>
</evidence>
<protein>
    <recommendedName>
        <fullName evidence="10">LITAF domain-containing protein</fullName>
    </recommendedName>
</protein>
<dbReference type="InParanoid" id="E4X195"/>
<evidence type="ECO:0000313" key="12">
    <source>
        <dbReference type="Proteomes" id="UP000001307"/>
    </source>
</evidence>
<evidence type="ECO:0000259" key="10">
    <source>
        <dbReference type="PROSITE" id="PS51837"/>
    </source>
</evidence>
<feature type="region of interest" description="Disordered" evidence="8">
    <location>
        <begin position="1"/>
        <end position="57"/>
    </location>
</feature>
<sequence>MVKIGVEENEVERKNEDKEDKNDKEVNEILSPSGFANPPYPPSYGQAAQPGPTVDQYGAPVTASDVPAYAQPPPYSAPQSLAPSPQPVIINIQQNVSSHNIVPAAPVAPVALTSIEFGSESLFCKCPFCGYEGMTMMEKRGNNLAWCICCLCLMFGIPCCCVPCFFPSLQDTYHNCAKCNQQIGSHQA</sequence>
<evidence type="ECO:0000256" key="2">
    <source>
        <dbReference type="ARBA" id="ARBA00004481"/>
    </source>
</evidence>
<comment type="similarity">
    <text evidence="4">Belongs to the CDIP1/LITAF family.</text>
</comment>
<evidence type="ECO:0000256" key="4">
    <source>
        <dbReference type="ARBA" id="ARBA00005975"/>
    </source>
</evidence>
<accession>E4X195</accession>
<keyword evidence="9" id="KW-0812">Transmembrane</keyword>
<dbReference type="GO" id="GO:0008270">
    <property type="term" value="F:zinc ion binding"/>
    <property type="evidence" value="ECO:0007669"/>
    <property type="project" value="TreeGrafter"/>
</dbReference>
<dbReference type="PROSITE" id="PS51837">
    <property type="entry name" value="LITAF"/>
    <property type="match status" value="1"/>
</dbReference>
<dbReference type="GO" id="GO:0005765">
    <property type="term" value="C:lysosomal membrane"/>
    <property type="evidence" value="ECO:0007669"/>
    <property type="project" value="UniProtKB-SubCell"/>
</dbReference>
<feature type="domain" description="LITAF" evidence="10">
    <location>
        <begin position="106"/>
        <end position="188"/>
    </location>
</feature>
<dbReference type="PANTHER" id="PTHR23292">
    <property type="entry name" value="LIPOPOLYSACCHARIDE-INDUCED TUMOR NECROSIS FACTOR-ALPHA FACTOR"/>
    <property type="match status" value="1"/>
</dbReference>
<organism evidence="11">
    <name type="scientific">Oikopleura dioica</name>
    <name type="common">Tunicate</name>
    <dbReference type="NCBI Taxonomy" id="34765"/>
    <lineage>
        <taxon>Eukaryota</taxon>
        <taxon>Metazoa</taxon>
        <taxon>Chordata</taxon>
        <taxon>Tunicata</taxon>
        <taxon>Appendicularia</taxon>
        <taxon>Copelata</taxon>
        <taxon>Oikopleuridae</taxon>
        <taxon>Oikopleura</taxon>
    </lineage>
</organism>
<proteinExistence type="inferred from homology"/>
<dbReference type="Proteomes" id="UP000001307">
    <property type="component" value="Unassembled WGS sequence"/>
</dbReference>
<dbReference type="PANTHER" id="PTHR23292:SF6">
    <property type="entry name" value="FI16602P1-RELATED"/>
    <property type="match status" value="1"/>
</dbReference>
<feature type="transmembrane region" description="Helical" evidence="9">
    <location>
        <begin position="144"/>
        <end position="169"/>
    </location>
</feature>